<feature type="non-terminal residue" evidence="5">
    <location>
        <position position="1"/>
    </location>
</feature>
<feature type="compositionally biased region" description="Basic and acidic residues" evidence="4">
    <location>
        <begin position="1196"/>
        <end position="1224"/>
    </location>
</feature>
<evidence type="ECO:0000256" key="4">
    <source>
        <dbReference type="SAM" id="MobiDB-lite"/>
    </source>
</evidence>
<accession>A0A8H7HZ97</accession>
<dbReference type="SUPFAM" id="SSF53335">
    <property type="entry name" value="S-adenosyl-L-methionine-dependent methyltransferases"/>
    <property type="match status" value="1"/>
</dbReference>
<dbReference type="SUPFAM" id="SSF51735">
    <property type="entry name" value="NAD(P)-binding Rossmann-fold domains"/>
    <property type="match status" value="1"/>
</dbReference>
<dbReference type="PRINTS" id="PR00081">
    <property type="entry name" value="GDHRDH"/>
</dbReference>
<keyword evidence="3" id="KW-0560">Oxidoreductase</keyword>
<evidence type="ECO:0000256" key="3">
    <source>
        <dbReference type="ARBA" id="ARBA00023002"/>
    </source>
</evidence>
<name>A0A8H7HZ97_9AGAM</name>
<feature type="compositionally biased region" description="Polar residues" evidence="4">
    <location>
        <begin position="1184"/>
        <end position="1195"/>
    </location>
</feature>
<feature type="region of interest" description="Disordered" evidence="4">
    <location>
        <begin position="1171"/>
        <end position="1268"/>
    </location>
</feature>
<feature type="compositionally biased region" description="Basic and acidic residues" evidence="4">
    <location>
        <begin position="1241"/>
        <end position="1251"/>
    </location>
</feature>
<dbReference type="Gene3D" id="3.40.50.150">
    <property type="entry name" value="Vaccinia Virus protein VP39"/>
    <property type="match status" value="1"/>
</dbReference>
<proteinExistence type="inferred from homology"/>
<dbReference type="Pfam" id="PF13561">
    <property type="entry name" value="adh_short_C2"/>
    <property type="match status" value="1"/>
</dbReference>
<dbReference type="CDD" id="cd02440">
    <property type="entry name" value="AdoMet_MTases"/>
    <property type="match status" value="1"/>
</dbReference>
<evidence type="ECO:0000256" key="1">
    <source>
        <dbReference type="ARBA" id="ARBA00006484"/>
    </source>
</evidence>
<dbReference type="Pfam" id="PF09810">
    <property type="entry name" value="Exo5"/>
    <property type="match status" value="2"/>
</dbReference>
<dbReference type="FunFam" id="3.40.50.720:FF:000084">
    <property type="entry name" value="Short-chain dehydrogenase reductase"/>
    <property type="match status" value="1"/>
</dbReference>
<dbReference type="SMART" id="SM00726">
    <property type="entry name" value="UIM"/>
    <property type="match status" value="2"/>
</dbReference>
<sequence length="1380" mass="152453">MNPEQQDRDMSDATSALSHLTEIDDNETVPSMTNDDYTETGTDGRVSPAPSLYSLTPSLRDQSFRHVHGRSLNAHSDVYSLPADELEAQRLYKQHKLFYLLARNDHYYGMTDLVREVLAPTEERQRMVLDLGTIQCATDFPHVEVLGVDLAPTSAIVPPPNCRFEIDDLNLGLEHFFGPTFDIVHARLLNSGVKDYAGLVDQVSRCLRPGGLVIFAEFDFRIWAEDHRLLIPPNFYTPLPTPSQGGQSATGSTIGLGSSGRSSANASKFSTVLTQWAVPTWMATMSKCVRAKGGNIDAATLLKTWLREHPNYEDVQPRDLWAPLGPWKATQPNDWTQHPNFPTVGEMSRDNLINLMIGARPLLYGWFSSEEVAELEETATKEVQAETNPMYIRVQVTTALIRKTMSQYTQVDLSIGKLFDVKSKIALVSGGGSGIGFMIASALVQNGAKVYIASRKEKQLQEAQKVLNEKGPGRCEYIVADLGSKAGCEALCDAFKKRESKLHILVNNSGATWGAPWDNFPEKEGWDRVMALNVKSLFYMTSGLSELLQKDATAVDPGRVVNISSVAGNDPIAHDTGLANKDQDNTSKAAVNHLTTTMAVTLAPKFVTVNAILPGVYPSKMTAFGFSKAADLLAKSHPMGRVGAPTDMAGLFLFLVSPGGAHITGAHIESDGGSRISGREWLQLLHSDQEPAIGGWCSCLGSYIRNMMVVLVPKMSDRTDDEYEFTEFTEDELRAIDSTAEEALRGAWPPSSSSPQLATRLGELDYPQELKKSSGFSHFELTEEDLQQIDCTVARLAPDVDEGSGLGSDSRGEPVAQSIRPSLSYVEVTIDSPVPSALVASPTPTLGRSPSQSAPEMPSLYSQFRAFRNSLSVSDLVGPAWCEVQFEYGLRGKRHLSPSLRPEAFETRSGKKIRVQREVAVKNDRVLKKGTAVHKKLEREIRPIEVKISPKTREDVWGLKLFNMISNIRVLIDEGCCREMPVIGFVHGHFVNGVIDEMTCSLDIPKSPTFPGGFASQGQPAVATLGSRTAICILDNKTRGVNSLPQPRDAFQSRLQLMLYRRLLDMLLIPGGPEPSTSSREDLANERRLSFHEVWAHHSLNSDACFSPSFLQESALLVTSNKLGLAAENAVCLKDLENVWHTIVNELIHTIGPGEQDSMISETLKLVYRRRGASKKRSTHTDEGSQPLNRYSSSKRSCDDQRYNKPGRAESEDVELQRAIRESLSHGVQSDSLTTQDETSEIIRRQTKDESQGSIQETDDPIYVPSGRTSFENDLQRAIEESKKSVSKQMGKGPSSLSRPVSDFKDERDNGDIIGTVEFAHDDVLLDNHLNSVLDFWHDRRPPKGVDLEDAGRCRYCEFSDGCEWLESKSKDISQGYPRQ</sequence>
<evidence type="ECO:0000313" key="5">
    <source>
        <dbReference type="EMBL" id="KAF8713833.1"/>
    </source>
</evidence>
<feature type="compositionally biased region" description="Polar residues" evidence="4">
    <location>
        <begin position="1226"/>
        <end position="1237"/>
    </location>
</feature>
<gene>
    <name evidence="5" type="ORF">RHS03_00467</name>
</gene>
<dbReference type="EMBL" id="JACYCD010000022">
    <property type="protein sequence ID" value="KAF8713833.1"/>
    <property type="molecule type" value="Genomic_DNA"/>
</dbReference>
<protein>
    <submittedName>
        <fullName evidence="5">KR domain</fullName>
    </submittedName>
</protein>
<organism evidence="5 6">
    <name type="scientific">Rhizoctonia solani</name>
    <dbReference type="NCBI Taxonomy" id="456999"/>
    <lineage>
        <taxon>Eukaryota</taxon>
        <taxon>Fungi</taxon>
        <taxon>Dikarya</taxon>
        <taxon>Basidiomycota</taxon>
        <taxon>Agaricomycotina</taxon>
        <taxon>Agaricomycetes</taxon>
        <taxon>Cantharellales</taxon>
        <taxon>Ceratobasidiaceae</taxon>
        <taxon>Rhizoctonia</taxon>
    </lineage>
</organism>
<feature type="region of interest" description="Disordered" evidence="4">
    <location>
        <begin position="1"/>
        <end position="52"/>
    </location>
</feature>
<evidence type="ECO:0000313" key="6">
    <source>
        <dbReference type="Proteomes" id="UP000602905"/>
    </source>
</evidence>
<dbReference type="OrthoDB" id="2898618at2759"/>
<dbReference type="PANTHER" id="PTHR43618:SF8">
    <property type="entry name" value="7ALPHA-HYDROXYSTEROID DEHYDROGENASE"/>
    <property type="match status" value="1"/>
</dbReference>
<feature type="compositionally biased region" description="Basic and acidic residues" evidence="4">
    <location>
        <begin position="1"/>
        <end position="11"/>
    </location>
</feature>
<dbReference type="GO" id="GO:0045145">
    <property type="term" value="F:single-stranded DNA 5'-3' DNA exonuclease activity"/>
    <property type="evidence" value="ECO:0007669"/>
    <property type="project" value="InterPro"/>
</dbReference>
<comment type="caution">
    <text evidence="5">The sequence shown here is derived from an EMBL/GenBank/DDBJ whole genome shotgun (WGS) entry which is preliminary data.</text>
</comment>
<keyword evidence="2" id="KW-0521">NADP</keyword>
<feature type="region of interest" description="Disordered" evidence="4">
    <location>
        <begin position="242"/>
        <end position="264"/>
    </location>
</feature>
<dbReference type="GO" id="GO:0016491">
    <property type="term" value="F:oxidoreductase activity"/>
    <property type="evidence" value="ECO:0007669"/>
    <property type="project" value="UniProtKB-KW"/>
</dbReference>
<dbReference type="InterPro" id="IPR003903">
    <property type="entry name" value="UIM_dom"/>
</dbReference>
<reference evidence="5" key="1">
    <citation type="submission" date="2020-09" db="EMBL/GenBank/DDBJ databases">
        <title>Comparative genome analyses of four rice-infecting Rhizoctonia solani isolates reveal extensive enrichment of homogalacturonan modification genes.</title>
        <authorList>
            <person name="Lee D.-Y."/>
            <person name="Jeon J."/>
            <person name="Kim K.-T."/>
            <person name="Cheong K."/>
            <person name="Song H."/>
            <person name="Choi G."/>
            <person name="Ko J."/>
            <person name="Opiyo S.O."/>
            <person name="Zuo S."/>
            <person name="Madhav S."/>
            <person name="Lee Y.-H."/>
            <person name="Wang G.-L."/>
        </authorList>
    </citation>
    <scope>NUCLEOTIDE SEQUENCE</scope>
    <source>
        <strain evidence="5">AG1-IA WGL</strain>
    </source>
</reference>
<dbReference type="Gene3D" id="3.40.50.720">
    <property type="entry name" value="NAD(P)-binding Rossmann-like Domain"/>
    <property type="match status" value="1"/>
</dbReference>
<feature type="compositionally biased region" description="Polar residues" evidence="4">
    <location>
        <begin position="28"/>
        <end position="41"/>
    </location>
</feature>
<comment type="similarity">
    <text evidence="1">Belongs to the short-chain dehydrogenases/reductases (SDR) family.</text>
</comment>
<dbReference type="InterPro" id="IPR036291">
    <property type="entry name" value="NAD(P)-bd_dom_sf"/>
</dbReference>
<dbReference type="InterPro" id="IPR002347">
    <property type="entry name" value="SDR_fam"/>
</dbReference>
<feature type="region of interest" description="Disordered" evidence="4">
    <location>
        <begin position="1280"/>
        <end position="1306"/>
    </location>
</feature>
<evidence type="ECO:0000256" key="2">
    <source>
        <dbReference type="ARBA" id="ARBA00022857"/>
    </source>
</evidence>
<dbReference type="InterPro" id="IPR029063">
    <property type="entry name" value="SAM-dependent_MTases_sf"/>
</dbReference>
<dbReference type="PANTHER" id="PTHR43618">
    <property type="entry name" value="7-ALPHA-HYDROXYSTEROID DEHYDROGENASE"/>
    <property type="match status" value="1"/>
</dbReference>
<dbReference type="InterPro" id="IPR052178">
    <property type="entry name" value="Sec_Metab_Biosynth_SDR"/>
</dbReference>
<dbReference type="InterPro" id="IPR019190">
    <property type="entry name" value="EXOV"/>
</dbReference>
<dbReference type="PRINTS" id="PR00080">
    <property type="entry name" value="SDRFAMILY"/>
</dbReference>
<dbReference type="Proteomes" id="UP000602905">
    <property type="component" value="Unassembled WGS sequence"/>
</dbReference>